<evidence type="ECO:0000256" key="1">
    <source>
        <dbReference type="ARBA" id="ARBA00003761"/>
    </source>
</evidence>
<organism evidence="11 12">
    <name type="scientific">Marinomonas transparens</name>
    <dbReference type="NCBI Taxonomy" id="2795388"/>
    <lineage>
        <taxon>Bacteria</taxon>
        <taxon>Pseudomonadati</taxon>
        <taxon>Pseudomonadota</taxon>
        <taxon>Gammaproteobacteria</taxon>
        <taxon>Oceanospirillales</taxon>
        <taxon>Oceanospirillaceae</taxon>
        <taxon>Marinomonas</taxon>
    </lineage>
</organism>
<keyword evidence="12" id="KW-1185">Reference proteome</keyword>
<comment type="pathway">
    <text evidence="2 9">Lipid metabolism; fatty acid biosynthesis.</text>
</comment>
<dbReference type="RefSeq" id="WP_199469026.1">
    <property type="nucleotide sequence ID" value="NZ_JAEMNX010000015.1"/>
</dbReference>
<dbReference type="Gene3D" id="2.40.50.100">
    <property type="match status" value="1"/>
</dbReference>
<evidence type="ECO:0000259" key="10">
    <source>
        <dbReference type="PROSITE" id="PS50968"/>
    </source>
</evidence>
<dbReference type="CDD" id="cd06850">
    <property type="entry name" value="biotinyl_domain"/>
    <property type="match status" value="1"/>
</dbReference>
<keyword evidence="6 9" id="KW-0443">Lipid metabolism</keyword>
<dbReference type="GO" id="GO:0003989">
    <property type="term" value="F:acetyl-CoA carboxylase activity"/>
    <property type="evidence" value="ECO:0007669"/>
    <property type="project" value="InterPro"/>
</dbReference>
<evidence type="ECO:0000256" key="4">
    <source>
        <dbReference type="ARBA" id="ARBA00022516"/>
    </source>
</evidence>
<dbReference type="AlphaFoldDB" id="A0A934JX73"/>
<evidence type="ECO:0000256" key="2">
    <source>
        <dbReference type="ARBA" id="ARBA00005194"/>
    </source>
</evidence>
<dbReference type="Pfam" id="PF00364">
    <property type="entry name" value="Biotin_lipoyl"/>
    <property type="match status" value="1"/>
</dbReference>
<evidence type="ECO:0000256" key="3">
    <source>
        <dbReference type="ARBA" id="ARBA00017562"/>
    </source>
</evidence>
<proteinExistence type="predicted"/>
<dbReference type="InterPro" id="IPR001882">
    <property type="entry name" value="Biotin_BS"/>
</dbReference>
<dbReference type="InterPro" id="IPR001249">
    <property type="entry name" value="AcCoA_biotinCC"/>
</dbReference>
<dbReference type="PANTHER" id="PTHR45266">
    <property type="entry name" value="OXALOACETATE DECARBOXYLASE ALPHA CHAIN"/>
    <property type="match status" value="1"/>
</dbReference>
<name>A0A934JX73_9GAMM</name>
<evidence type="ECO:0000256" key="6">
    <source>
        <dbReference type="ARBA" id="ARBA00023098"/>
    </source>
</evidence>
<keyword evidence="4 9" id="KW-0444">Lipid biosynthesis</keyword>
<dbReference type="PRINTS" id="PR01071">
    <property type="entry name" value="ACOABIOTINCC"/>
</dbReference>
<evidence type="ECO:0000256" key="5">
    <source>
        <dbReference type="ARBA" id="ARBA00022832"/>
    </source>
</evidence>
<evidence type="ECO:0000256" key="7">
    <source>
        <dbReference type="ARBA" id="ARBA00023160"/>
    </source>
</evidence>
<comment type="caution">
    <text evidence="11">The sequence shown here is derived from an EMBL/GenBank/DDBJ whole genome shotgun (WGS) entry which is preliminary data.</text>
</comment>
<keyword evidence="5 9" id="KW-0276">Fatty acid metabolism</keyword>
<feature type="domain" description="Lipoyl-binding" evidence="10">
    <location>
        <begin position="87"/>
        <end position="171"/>
    </location>
</feature>
<sequence>MDPQKIKSLVELMSSSDLEELIYREGEASLTLSRTANGVSGASSLPNGPVSVATFNENIGTINQDISPSRGLETTADSDLSSALSPALSSGLPFCEEVQSPLHGVVYLSPSEGENAYVSVGDSVTTGQTLCLLEAMKMFHPIQAEVAGKVREICVQSGDEVASGQSLFLIDEER</sequence>
<dbReference type="InterPro" id="IPR000089">
    <property type="entry name" value="Biotin_lipoyl"/>
</dbReference>
<keyword evidence="8 9" id="KW-0092">Biotin</keyword>
<dbReference type="GO" id="GO:0006633">
    <property type="term" value="P:fatty acid biosynthetic process"/>
    <property type="evidence" value="ECO:0007669"/>
    <property type="project" value="UniProtKB-KW"/>
</dbReference>
<dbReference type="PROSITE" id="PS00188">
    <property type="entry name" value="BIOTIN"/>
    <property type="match status" value="1"/>
</dbReference>
<comment type="function">
    <text evidence="1 9">This protein is a component of the acetyl coenzyme A carboxylase complex; first, biotin carboxylase catalyzes the carboxylation of the carrier protein and then the transcarboxylase transfers the carboxyl group to form malonyl-CoA.</text>
</comment>
<dbReference type="InterPro" id="IPR050709">
    <property type="entry name" value="Biotin_Carboxyl_Carrier/Decarb"/>
</dbReference>
<evidence type="ECO:0000313" key="11">
    <source>
        <dbReference type="EMBL" id="MBJ7538617.1"/>
    </source>
</evidence>
<gene>
    <name evidence="11" type="ORF">I8J31_13105</name>
</gene>
<dbReference type="EMBL" id="JAEMNX010000015">
    <property type="protein sequence ID" value="MBJ7538617.1"/>
    <property type="molecule type" value="Genomic_DNA"/>
</dbReference>
<keyword evidence="7 9" id="KW-0275">Fatty acid biosynthesis</keyword>
<dbReference type="SUPFAM" id="SSF51230">
    <property type="entry name" value="Single hybrid motif"/>
    <property type="match status" value="1"/>
</dbReference>
<dbReference type="GO" id="GO:0009317">
    <property type="term" value="C:acetyl-CoA carboxylase complex"/>
    <property type="evidence" value="ECO:0007669"/>
    <property type="project" value="InterPro"/>
</dbReference>
<dbReference type="InterPro" id="IPR011053">
    <property type="entry name" value="Single_hybrid_motif"/>
</dbReference>
<protein>
    <recommendedName>
        <fullName evidence="3 9">Biotin carboxyl carrier protein of acetyl-CoA carboxylase</fullName>
    </recommendedName>
</protein>
<evidence type="ECO:0000256" key="8">
    <source>
        <dbReference type="ARBA" id="ARBA00023267"/>
    </source>
</evidence>
<dbReference type="PROSITE" id="PS50968">
    <property type="entry name" value="BIOTINYL_LIPOYL"/>
    <property type="match status" value="1"/>
</dbReference>
<dbReference type="Proteomes" id="UP000628710">
    <property type="component" value="Unassembled WGS sequence"/>
</dbReference>
<evidence type="ECO:0000256" key="9">
    <source>
        <dbReference type="RuleBase" id="RU364072"/>
    </source>
</evidence>
<dbReference type="PANTHER" id="PTHR45266:SF3">
    <property type="entry name" value="OXALOACETATE DECARBOXYLASE ALPHA CHAIN"/>
    <property type="match status" value="1"/>
</dbReference>
<evidence type="ECO:0000313" key="12">
    <source>
        <dbReference type="Proteomes" id="UP000628710"/>
    </source>
</evidence>
<accession>A0A934JX73</accession>
<reference evidence="11" key="1">
    <citation type="submission" date="2020-12" db="EMBL/GenBank/DDBJ databases">
        <title>Marinomonas arctica sp. nov., a psychrotolerant bacterium isolated from the Arctic.</title>
        <authorList>
            <person name="Zhang Y."/>
        </authorList>
    </citation>
    <scope>NUCLEOTIDE SEQUENCE</scope>
    <source>
        <strain evidence="11">C1424</strain>
    </source>
</reference>